<keyword evidence="6 12" id="KW-0812">Transmembrane</keyword>
<accession>A0A8X7CE70</accession>
<evidence type="ECO:0000256" key="6">
    <source>
        <dbReference type="ARBA" id="ARBA00022692"/>
    </source>
</evidence>
<feature type="transmembrane region" description="Helical" evidence="12">
    <location>
        <begin position="874"/>
        <end position="893"/>
    </location>
</feature>
<feature type="compositionally biased region" description="Low complexity" evidence="11">
    <location>
        <begin position="563"/>
        <end position="580"/>
    </location>
</feature>
<keyword evidence="7" id="KW-0677">Repeat</keyword>
<gene>
    <name evidence="13" type="primary">Jph3</name>
    <name evidence="13" type="ORF">TNIN_245321</name>
</gene>
<evidence type="ECO:0000256" key="9">
    <source>
        <dbReference type="ARBA" id="ARBA00022989"/>
    </source>
</evidence>
<keyword evidence="5" id="KW-1003">Cell membrane</keyword>
<comment type="similarity">
    <text evidence="4">Belongs to the junctophilin family.</text>
</comment>
<keyword evidence="9 12" id="KW-1133">Transmembrane helix</keyword>
<keyword evidence="14" id="KW-1185">Reference proteome</keyword>
<evidence type="ECO:0000256" key="4">
    <source>
        <dbReference type="ARBA" id="ARBA00008599"/>
    </source>
</evidence>
<dbReference type="EMBL" id="BMAV01014671">
    <property type="protein sequence ID" value="GFY63261.1"/>
    <property type="molecule type" value="Genomic_DNA"/>
</dbReference>
<dbReference type="AlphaFoldDB" id="A0A8X7CE70"/>
<dbReference type="Proteomes" id="UP000886998">
    <property type="component" value="Unassembled WGS sequence"/>
</dbReference>
<comment type="subcellular location">
    <subcellularLocation>
        <location evidence="3">Cell membrane</location>
    </subcellularLocation>
    <subcellularLocation>
        <location evidence="2">Endomembrane system</location>
        <topology evidence="2">Peripheral membrane protein</topology>
    </subcellularLocation>
    <subcellularLocation>
        <location evidence="1">Endoplasmic reticulum membrane</location>
        <topology evidence="1">Single-pass type IV membrane protein</topology>
    </subcellularLocation>
</comment>
<evidence type="ECO:0000313" key="13">
    <source>
        <dbReference type="EMBL" id="GFY63261.1"/>
    </source>
</evidence>
<dbReference type="PANTHER" id="PTHR23085">
    <property type="entry name" value="GH28348P"/>
    <property type="match status" value="1"/>
</dbReference>
<dbReference type="FunFam" id="2.20.110.10:FF:000001">
    <property type="entry name" value="Junctophilin"/>
    <property type="match status" value="1"/>
</dbReference>
<evidence type="ECO:0000256" key="11">
    <source>
        <dbReference type="SAM" id="MobiDB-lite"/>
    </source>
</evidence>
<name>A0A8X7CE70_9ARAC</name>
<evidence type="ECO:0000256" key="3">
    <source>
        <dbReference type="ARBA" id="ARBA00004236"/>
    </source>
</evidence>
<evidence type="ECO:0000256" key="7">
    <source>
        <dbReference type="ARBA" id="ARBA00022737"/>
    </source>
</evidence>
<comment type="caution">
    <text evidence="13">The sequence shown here is derived from an EMBL/GenBank/DDBJ whole genome shotgun (WGS) entry which is preliminary data.</text>
</comment>
<dbReference type="Gene3D" id="2.20.110.10">
    <property type="entry name" value="Histone H3 K4-specific methyltransferase SET7/9 N-terminal domain"/>
    <property type="match status" value="3"/>
</dbReference>
<dbReference type="OrthoDB" id="284854at2759"/>
<feature type="compositionally biased region" description="Low complexity" evidence="11">
    <location>
        <begin position="587"/>
        <end position="603"/>
    </location>
</feature>
<feature type="compositionally biased region" description="Polar residues" evidence="11">
    <location>
        <begin position="514"/>
        <end position="539"/>
    </location>
</feature>
<feature type="region of interest" description="Disordered" evidence="11">
    <location>
        <begin position="744"/>
        <end position="826"/>
    </location>
</feature>
<dbReference type="GO" id="GO:0030314">
    <property type="term" value="C:junctional membrane complex"/>
    <property type="evidence" value="ECO:0007669"/>
    <property type="project" value="InterPro"/>
</dbReference>
<organism evidence="13 14">
    <name type="scientific">Trichonephila inaurata madagascariensis</name>
    <dbReference type="NCBI Taxonomy" id="2747483"/>
    <lineage>
        <taxon>Eukaryota</taxon>
        <taxon>Metazoa</taxon>
        <taxon>Ecdysozoa</taxon>
        <taxon>Arthropoda</taxon>
        <taxon>Chelicerata</taxon>
        <taxon>Arachnida</taxon>
        <taxon>Araneae</taxon>
        <taxon>Araneomorphae</taxon>
        <taxon>Entelegynae</taxon>
        <taxon>Araneoidea</taxon>
        <taxon>Nephilidae</taxon>
        <taxon>Trichonephila</taxon>
        <taxon>Trichonephila inaurata</taxon>
    </lineage>
</organism>
<feature type="region of interest" description="Disordered" evidence="11">
    <location>
        <begin position="558"/>
        <end position="643"/>
    </location>
</feature>
<evidence type="ECO:0000256" key="12">
    <source>
        <dbReference type="SAM" id="Phobius"/>
    </source>
</evidence>
<evidence type="ECO:0000313" key="14">
    <source>
        <dbReference type="Proteomes" id="UP000886998"/>
    </source>
</evidence>
<evidence type="ECO:0000256" key="10">
    <source>
        <dbReference type="ARBA" id="ARBA00023136"/>
    </source>
</evidence>
<keyword evidence="10 12" id="KW-0472">Membrane</keyword>
<dbReference type="SUPFAM" id="SSF82185">
    <property type="entry name" value="Histone H3 K4-specific methyltransferase SET7/9 N-terminal domain"/>
    <property type="match status" value="3"/>
</dbReference>
<feature type="compositionally biased region" description="Basic and acidic residues" evidence="11">
    <location>
        <begin position="199"/>
        <end position="212"/>
    </location>
</feature>
<dbReference type="SMART" id="SM00698">
    <property type="entry name" value="MORN"/>
    <property type="match status" value="7"/>
</dbReference>
<dbReference type="Pfam" id="PF02493">
    <property type="entry name" value="MORN"/>
    <property type="match status" value="8"/>
</dbReference>
<dbReference type="PANTHER" id="PTHR23085:SF16">
    <property type="entry name" value="GH28348P"/>
    <property type="match status" value="1"/>
</dbReference>
<feature type="region of interest" description="Disordered" evidence="11">
    <location>
        <begin position="461"/>
        <end position="539"/>
    </location>
</feature>
<evidence type="ECO:0000256" key="1">
    <source>
        <dbReference type="ARBA" id="ARBA00004163"/>
    </source>
</evidence>
<evidence type="ECO:0000256" key="8">
    <source>
        <dbReference type="ARBA" id="ARBA00022824"/>
    </source>
</evidence>
<dbReference type="GO" id="GO:0005886">
    <property type="term" value="C:plasma membrane"/>
    <property type="evidence" value="ECO:0007669"/>
    <property type="project" value="UniProtKB-SubCell"/>
</dbReference>
<keyword evidence="8" id="KW-0256">Endoplasmic reticulum</keyword>
<protein>
    <submittedName>
        <fullName evidence="13">Junctophilin-3</fullName>
    </submittedName>
</protein>
<feature type="compositionally biased region" description="Low complexity" evidence="11">
    <location>
        <begin position="243"/>
        <end position="262"/>
    </location>
</feature>
<dbReference type="InterPro" id="IPR017191">
    <property type="entry name" value="Junctophilin"/>
</dbReference>
<dbReference type="GO" id="GO:0005789">
    <property type="term" value="C:endoplasmic reticulum membrane"/>
    <property type="evidence" value="ECO:0007669"/>
    <property type="project" value="UniProtKB-SubCell"/>
</dbReference>
<dbReference type="FunFam" id="2.20.110.10:FF:000013">
    <property type="entry name" value="Putative Junctophilin-1"/>
    <property type="match status" value="1"/>
</dbReference>
<evidence type="ECO:0000256" key="2">
    <source>
        <dbReference type="ARBA" id="ARBA00004184"/>
    </source>
</evidence>
<feature type="region of interest" description="Disordered" evidence="11">
    <location>
        <begin position="687"/>
        <end position="730"/>
    </location>
</feature>
<sequence>MAGEPVPGGRFDFDDGGTYCGGWEDGKAHGHGVCTGPKSQGEYAGSWHFGFEVSGVYTWPSGSTFEGQWQNGKRHGLGVETRGRWTYRGEWTQGFKGRYGIRQSVSSGAKYEGTWANGLQDGYGSETYADGGTFQGQWMRGMRHGYGVRTSATFGLASHYRPKSVRGSLSSIPASEQADPASDRDRKIDDFRGGFVLKSRSDEPPARRRSLVEKSTNLKKSILQGLKIKKQRSTGDIDRRGVSSIRSSGSNLSSASSESSQSGVAHSQGGGSLHTDSNVSFVSQDELCDTAVTETYLGEWKNDRRCGFGIAERSDGLKYEGEWYNNKKYGYGVTTLRDGTREEGKYKNNVLVSSGKKKHLFMLRSTKFKERIDAAVNASARASQIALQKADIAISRTATARGKAEQADIAAMHAQEDANIARQIAKQFDPDAKMPDIMKNKYPDRMNPTPAARIPFANLSNQTLSADTPDGSRTDSPLDASRRNLSSRAMGMSMGTPTQQTRYGEPPALPQARTPLNNPQQERYMSPTPVVQTQFPSQQSVVTMNQTPYQNQNAVHQDSRYMPQQTSYSPQQQQHTGTQQPYANQNQGYGAYPSPQQPQYPGQKINANYLGPQQDPPVVPNRQGSFRRRPSARDPQGGYSMQQAMGDHFDHYRQEPRVRTVIKHGRRIPSPPRSGMMAPMGGGMYGQGQQYHPAPRTSYGPDATPDSGVSESMDELSPSRFGRKSHLPPMIYGDSHASSLLSFAPSEEDRRSMSPTISSMGIDSEIGSEASTGSGAFPRTASLYVNPPSRRKQEATGGGGGADLLKRKKSMPHGPKEMSGTPQKVIPREEVAYLSSQRREELRRMQYESERLRSNPLLYLVRPDLKDWFSRQQMILLVLFINISLAIMFYKLLS</sequence>
<dbReference type="InterPro" id="IPR003409">
    <property type="entry name" value="MORN"/>
</dbReference>
<feature type="compositionally biased region" description="Basic and acidic residues" evidence="11">
    <location>
        <begin position="181"/>
        <end position="192"/>
    </location>
</feature>
<evidence type="ECO:0000256" key="5">
    <source>
        <dbReference type="ARBA" id="ARBA00022475"/>
    </source>
</evidence>
<feature type="region of interest" description="Disordered" evidence="11">
    <location>
        <begin position="165"/>
        <end position="276"/>
    </location>
</feature>
<reference evidence="13" key="1">
    <citation type="submission" date="2020-08" db="EMBL/GenBank/DDBJ databases">
        <title>Multicomponent nature underlies the extraordinary mechanical properties of spider dragline silk.</title>
        <authorList>
            <person name="Kono N."/>
            <person name="Nakamura H."/>
            <person name="Mori M."/>
            <person name="Yoshida Y."/>
            <person name="Ohtoshi R."/>
            <person name="Malay A.D."/>
            <person name="Moran D.A.P."/>
            <person name="Tomita M."/>
            <person name="Numata K."/>
            <person name="Arakawa K."/>
        </authorList>
    </citation>
    <scope>NUCLEOTIDE SEQUENCE</scope>
</reference>
<proteinExistence type="inferred from homology"/>